<proteinExistence type="predicted"/>
<reference evidence="1" key="1">
    <citation type="submission" date="2014-11" db="EMBL/GenBank/DDBJ databases">
        <authorList>
            <person name="Amaro Gonzalez C."/>
        </authorList>
    </citation>
    <scope>NUCLEOTIDE SEQUENCE</scope>
</reference>
<organism evidence="1">
    <name type="scientific">Anguilla anguilla</name>
    <name type="common">European freshwater eel</name>
    <name type="synonym">Muraena anguilla</name>
    <dbReference type="NCBI Taxonomy" id="7936"/>
    <lineage>
        <taxon>Eukaryota</taxon>
        <taxon>Metazoa</taxon>
        <taxon>Chordata</taxon>
        <taxon>Craniata</taxon>
        <taxon>Vertebrata</taxon>
        <taxon>Euteleostomi</taxon>
        <taxon>Actinopterygii</taxon>
        <taxon>Neopterygii</taxon>
        <taxon>Teleostei</taxon>
        <taxon>Anguilliformes</taxon>
        <taxon>Anguillidae</taxon>
        <taxon>Anguilla</taxon>
    </lineage>
</organism>
<name>A0A0E9PYS0_ANGAN</name>
<dbReference type="EMBL" id="GBXM01098928">
    <property type="protein sequence ID" value="JAH09649.1"/>
    <property type="molecule type" value="Transcribed_RNA"/>
</dbReference>
<reference evidence="1" key="2">
    <citation type="journal article" date="2015" name="Fish Shellfish Immunol.">
        <title>Early steps in the European eel (Anguilla anguilla)-Vibrio vulnificus interaction in the gills: Role of the RtxA13 toxin.</title>
        <authorList>
            <person name="Callol A."/>
            <person name="Pajuelo D."/>
            <person name="Ebbesson L."/>
            <person name="Teles M."/>
            <person name="MacKenzie S."/>
            <person name="Amaro C."/>
        </authorList>
    </citation>
    <scope>NUCLEOTIDE SEQUENCE</scope>
</reference>
<protein>
    <submittedName>
        <fullName evidence="1">Uncharacterized protein</fullName>
    </submittedName>
</protein>
<sequence length="48" mass="5765">MKLGLFYVFKIKSLLLAVYLKILKFRNYLNYMCGSMNCKEFRKMSAFV</sequence>
<accession>A0A0E9PYS0</accession>
<dbReference type="AlphaFoldDB" id="A0A0E9PYS0"/>
<evidence type="ECO:0000313" key="1">
    <source>
        <dbReference type="EMBL" id="JAH09649.1"/>
    </source>
</evidence>